<dbReference type="NCBIfam" id="TIGR01509">
    <property type="entry name" value="HAD-SF-IA-v3"/>
    <property type="match status" value="1"/>
</dbReference>
<reference evidence="1 2" key="1">
    <citation type="submission" date="2018-05" db="EMBL/GenBank/DDBJ databases">
        <authorList>
            <person name="Goeker M."/>
            <person name="Huntemann M."/>
            <person name="Clum A."/>
            <person name="Pillay M."/>
            <person name="Palaniappan K."/>
            <person name="Varghese N."/>
            <person name="Mikhailova N."/>
            <person name="Stamatis D."/>
            <person name="Reddy T."/>
            <person name="Daum C."/>
            <person name="Shapiro N."/>
            <person name="Ivanova N."/>
            <person name="Kyrpides N."/>
            <person name="Woyke T."/>
        </authorList>
    </citation>
    <scope>NUCLEOTIDE SEQUENCE [LARGE SCALE GENOMIC DNA]</scope>
    <source>
        <strain evidence="1 2">DSM 26524</strain>
    </source>
</reference>
<dbReference type="Proteomes" id="UP000245412">
    <property type="component" value="Unassembled WGS sequence"/>
</dbReference>
<sequence length="213" mass="24324">MIAERRCFKIIRAILFDFDGVLTVDKTGSESIINFISTKCGLSLKAVESNYYKYNEALLSGKISHLDMWESFCNDVGFKLDYNILLDAFKNTLLESDMINFVKKLKQKYLIGMITDNKADRIDLILEYNDLGQYFDAVSISSRVHSGKTERYIFEDALIKLNVSPEECMFIDNTEENLVVPANMGMQTILFNNVNGFFIEFTQKLGLCSGFAE</sequence>
<dbReference type="SUPFAM" id="SSF56784">
    <property type="entry name" value="HAD-like"/>
    <property type="match status" value="1"/>
</dbReference>
<dbReference type="EMBL" id="QGGY01000001">
    <property type="protein sequence ID" value="PWJ78783.1"/>
    <property type="molecule type" value="Genomic_DNA"/>
</dbReference>
<accession>A0AB73T9T4</accession>
<evidence type="ECO:0000313" key="1">
    <source>
        <dbReference type="EMBL" id="PWJ78783.1"/>
    </source>
</evidence>
<organism evidence="1 2">
    <name type="scientific">Murimonas intestini</name>
    <dbReference type="NCBI Taxonomy" id="1337051"/>
    <lineage>
        <taxon>Bacteria</taxon>
        <taxon>Bacillati</taxon>
        <taxon>Bacillota</taxon>
        <taxon>Clostridia</taxon>
        <taxon>Lachnospirales</taxon>
        <taxon>Lachnospiraceae</taxon>
        <taxon>Murimonas</taxon>
    </lineage>
</organism>
<protein>
    <submittedName>
        <fullName evidence="1">Hydrolase of the HAD superfamily</fullName>
    </submittedName>
</protein>
<dbReference type="PANTHER" id="PTHR43611">
    <property type="entry name" value="ALPHA-D-GLUCOSE 1-PHOSPHATE PHOSPHATASE"/>
    <property type="match status" value="1"/>
</dbReference>
<dbReference type="SFLD" id="SFLDG01129">
    <property type="entry name" value="C1.5:_HAD__Beta-PGM__Phosphata"/>
    <property type="match status" value="1"/>
</dbReference>
<evidence type="ECO:0000313" key="2">
    <source>
        <dbReference type="Proteomes" id="UP000245412"/>
    </source>
</evidence>
<keyword evidence="2" id="KW-1185">Reference proteome</keyword>
<comment type="caution">
    <text evidence="1">The sequence shown here is derived from an EMBL/GenBank/DDBJ whole genome shotgun (WGS) entry which is preliminary data.</text>
</comment>
<dbReference type="InterPro" id="IPR036412">
    <property type="entry name" value="HAD-like_sf"/>
</dbReference>
<dbReference type="Gene3D" id="3.40.50.1000">
    <property type="entry name" value="HAD superfamily/HAD-like"/>
    <property type="match status" value="1"/>
</dbReference>
<keyword evidence="1" id="KW-0378">Hydrolase</keyword>
<dbReference type="InterPro" id="IPR023214">
    <property type="entry name" value="HAD_sf"/>
</dbReference>
<dbReference type="AlphaFoldDB" id="A0AB73T9T4"/>
<dbReference type="InterPro" id="IPR006439">
    <property type="entry name" value="HAD-SF_hydro_IA"/>
</dbReference>
<proteinExistence type="predicted"/>
<dbReference type="GO" id="GO:0016787">
    <property type="term" value="F:hydrolase activity"/>
    <property type="evidence" value="ECO:0007669"/>
    <property type="project" value="UniProtKB-KW"/>
</dbReference>
<name>A0AB73T9T4_9FIRM</name>
<dbReference type="Pfam" id="PF00702">
    <property type="entry name" value="Hydrolase"/>
    <property type="match status" value="1"/>
</dbReference>
<dbReference type="PANTHER" id="PTHR43611:SF3">
    <property type="entry name" value="FLAVIN MONONUCLEOTIDE HYDROLASE 1, CHLOROPLATIC"/>
    <property type="match status" value="1"/>
</dbReference>
<dbReference type="RefSeq" id="WP_257497428.1">
    <property type="nucleotide sequence ID" value="NZ_JANKBI010000001.1"/>
</dbReference>
<gene>
    <name evidence="1" type="ORF">C7383_101152</name>
</gene>
<dbReference type="SFLD" id="SFLDS00003">
    <property type="entry name" value="Haloacid_Dehalogenase"/>
    <property type="match status" value="1"/>
</dbReference>